<dbReference type="PROSITE" id="PS00111">
    <property type="entry name" value="PGLYCERATE_KINASE"/>
    <property type="match status" value="1"/>
</dbReference>
<dbReference type="PIRSF" id="PIRSF000724">
    <property type="entry name" value="Pgk"/>
    <property type="match status" value="1"/>
</dbReference>
<protein>
    <recommendedName>
        <fullName evidence="2 8">Phosphoglycerate kinase</fullName>
        <ecNumber evidence="2 8">2.7.2.3</ecNumber>
    </recommendedName>
</protein>
<dbReference type="Proteomes" id="UP000595618">
    <property type="component" value="Chromosome"/>
</dbReference>
<dbReference type="PRINTS" id="PR00477">
    <property type="entry name" value="PHGLYCKINASE"/>
</dbReference>
<dbReference type="InterPro" id="IPR001576">
    <property type="entry name" value="Phosphoglycerate_kinase"/>
</dbReference>
<keyword evidence="4" id="KW-0547">Nucleotide-binding</keyword>
<dbReference type="AlphaFoldDB" id="A0A7T5UQ55"/>
<reference evidence="9 10" key="1">
    <citation type="submission" date="2020-07" db="EMBL/GenBank/DDBJ databases">
        <title>Huge and variable diversity of episymbiotic CPR bacteria and DPANN archaea in groundwater ecosystems.</title>
        <authorList>
            <person name="He C.Y."/>
            <person name="Keren R."/>
            <person name="Whittaker M."/>
            <person name="Farag I.F."/>
            <person name="Doudna J."/>
            <person name="Cate J.H.D."/>
            <person name="Banfield J.F."/>
        </authorList>
    </citation>
    <scope>NUCLEOTIDE SEQUENCE [LARGE SCALE GENOMIC DNA]</scope>
    <source>
        <strain evidence="9">NC_groundwater_541_Ag_S-0.1um_46_50</strain>
    </source>
</reference>
<dbReference type="GO" id="GO:0004618">
    <property type="term" value="F:phosphoglycerate kinase activity"/>
    <property type="evidence" value="ECO:0007669"/>
    <property type="project" value="UniProtKB-EC"/>
</dbReference>
<evidence type="ECO:0000256" key="1">
    <source>
        <dbReference type="ARBA" id="ARBA00000642"/>
    </source>
</evidence>
<dbReference type="PANTHER" id="PTHR11406">
    <property type="entry name" value="PHOSPHOGLYCERATE KINASE"/>
    <property type="match status" value="1"/>
</dbReference>
<evidence type="ECO:0000313" key="9">
    <source>
        <dbReference type="EMBL" id="QQG45499.1"/>
    </source>
</evidence>
<dbReference type="GO" id="GO:0006094">
    <property type="term" value="P:gluconeogenesis"/>
    <property type="evidence" value="ECO:0007669"/>
    <property type="project" value="TreeGrafter"/>
</dbReference>
<keyword evidence="3 8" id="KW-0808">Transferase</keyword>
<sequence>MTNDVNGKRVLMRVDFNVPLEGGRVVDDFRIAVTLPTIKGFLAGGAQLLLATHLEQDKEIPHLEAVHKVVEDLLGEPVRFLPGLVGEPYDLEERVVLFDNLRLNPGEKANDLEFARLLASWGELYINEAFSVSHRPHASIVSVPRFLPSGFGSLFQREVNNLSKAFDPLHPFLLILGGKKFDTKTPLLENLIKTADVVFIGGSIGNSFMAARGLRVGRSRVEPISLPKEILWGKKIVLSEDVVVEREKKVLKPEEVTDNDIIYDVGPQTVEALLAVAKTSSFILWNGTLGWCEGGYDAGTLALMAGLGWVQAYRIAGGGDTVAAIHKSRLEGNFNFISTGGGAMLEFLAEGTLPGIEAVRESGAH</sequence>
<feature type="binding site" evidence="7">
    <location>
        <position position="293"/>
    </location>
    <ligand>
        <name>ATP</name>
        <dbReference type="ChEBI" id="CHEBI:30616"/>
    </ligand>
</feature>
<organism evidence="9 10">
    <name type="scientific">Candidatus Sungiibacteriota bacterium</name>
    <dbReference type="NCBI Taxonomy" id="2750080"/>
    <lineage>
        <taxon>Bacteria</taxon>
        <taxon>Candidatus Sungiibacteriota</taxon>
    </lineage>
</organism>
<accession>A0A7T5UQ55</accession>
<feature type="binding site" evidence="7">
    <location>
        <position position="184"/>
    </location>
    <ligand>
        <name>ATP</name>
        <dbReference type="ChEBI" id="CHEBI:30616"/>
    </ligand>
</feature>
<evidence type="ECO:0000313" key="10">
    <source>
        <dbReference type="Proteomes" id="UP000595618"/>
    </source>
</evidence>
<dbReference type="GO" id="GO:0006096">
    <property type="term" value="P:glycolytic process"/>
    <property type="evidence" value="ECO:0007669"/>
    <property type="project" value="InterPro"/>
</dbReference>
<feature type="binding site" evidence="7">
    <location>
        <begin position="318"/>
        <end position="321"/>
    </location>
    <ligand>
        <name>ATP</name>
        <dbReference type="ChEBI" id="CHEBI:30616"/>
    </ligand>
</feature>
<dbReference type="GO" id="GO:0043531">
    <property type="term" value="F:ADP binding"/>
    <property type="evidence" value="ECO:0007669"/>
    <property type="project" value="TreeGrafter"/>
</dbReference>
<evidence type="ECO:0000256" key="7">
    <source>
        <dbReference type="PIRSR" id="PIRSR000724-2"/>
    </source>
</evidence>
<dbReference type="GO" id="GO:0005524">
    <property type="term" value="F:ATP binding"/>
    <property type="evidence" value="ECO:0007669"/>
    <property type="project" value="UniProtKB-KW"/>
</dbReference>
<keyword evidence="5 8" id="KW-0418">Kinase</keyword>
<dbReference type="SUPFAM" id="SSF53748">
    <property type="entry name" value="Phosphoglycerate kinase"/>
    <property type="match status" value="1"/>
</dbReference>
<dbReference type="InterPro" id="IPR015911">
    <property type="entry name" value="Phosphoglycerate_kinase_CS"/>
</dbReference>
<dbReference type="Pfam" id="PF00162">
    <property type="entry name" value="PGK"/>
    <property type="match status" value="1"/>
</dbReference>
<dbReference type="GO" id="GO:0005829">
    <property type="term" value="C:cytosol"/>
    <property type="evidence" value="ECO:0007669"/>
    <property type="project" value="TreeGrafter"/>
</dbReference>
<evidence type="ECO:0000256" key="2">
    <source>
        <dbReference type="ARBA" id="ARBA00013061"/>
    </source>
</evidence>
<evidence type="ECO:0000256" key="6">
    <source>
        <dbReference type="ARBA" id="ARBA00022840"/>
    </source>
</evidence>
<dbReference type="InterPro" id="IPR036043">
    <property type="entry name" value="Phosphoglycerate_kinase_sf"/>
</dbReference>
<evidence type="ECO:0000256" key="4">
    <source>
        <dbReference type="ARBA" id="ARBA00022741"/>
    </source>
</evidence>
<dbReference type="Gene3D" id="3.40.50.1260">
    <property type="entry name" value="Phosphoglycerate kinase, N-terminal domain"/>
    <property type="match status" value="2"/>
</dbReference>
<dbReference type="EC" id="2.7.2.3" evidence="2 8"/>
<dbReference type="EMBL" id="CP066690">
    <property type="protein sequence ID" value="QQG45499.1"/>
    <property type="molecule type" value="Genomic_DNA"/>
</dbReference>
<evidence type="ECO:0000256" key="5">
    <source>
        <dbReference type="ARBA" id="ARBA00022777"/>
    </source>
</evidence>
<comment type="catalytic activity">
    <reaction evidence="1 8">
        <text>(2R)-3-phosphoglycerate + ATP = (2R)-3-phospho-glyceroyl phosphate + ADP</text>
        <dbReference type="Rhea" id="RHEA:14801"/>
        <dbReference type="ChEBI" id="CHEBI:30616"/>
        <dbReference type="ChEBI" id="CHEBI:57604"/>
        <dbReference type="ChEBI" id="CHEBI:58272"/>
        <dbReference type="ChEBI" id="CHEBI:456216"/>
        <dbReference type="EC" id="2.7.2.3"/>
    </reaction>
</comment>
<dbReference type="InterPro" id="IPR015824">
    <property type="entry name" value="Phosphoglycerate_kinase_N"/>
</dbReference>
<comment type="similarity">
    <text evidence="8">Belongs to the phosphoglycerate kinase family.</text>
</comment>
<name>A0A7T5UQ55_9BACT</name>
<proteinExistence type="inferred from homology"/>
<evidence type="ECO:0000256" key="8">
    <source>
        <dbReference type="RuleBase" id="RU000532"/>
    </source>
</evidence>
<dbReference type="PANTHER" id="PTHR11406:SF23">
    <property type="entry name" value="PHOSPHOGLYCERATE KINASE 1, CHLOROPLASTIC-RELATED"/>
    <property type="match status" value="1"/>
</dbReference>
<gene>
    <name evidence="9" type="ORF">HYW89_00980</name>
</gene>
<evidence type="ECO:0000256" key="3">
    <source>
        <dbReference type="ARBA" id="ARBA00022679"/>
    </source>
</evidence>
<keyword evidence="6 7" id="KW-0067">ATP-binding</keyword>